<protein>
    <recommendedName>
        <fullName evidence="2">HIT domain-containing protein</fullName>
    </recommendedName>
</protein>
<evidence type="ECO:0000313" key="3">
    <source>
        <dbReference type="EMBL" id="GAA4430257.1"/>
    </source>
</evidence>
<dbReference type="PROSITE" id="PS51084">
    <property type="entry name" value="HIT_2"/>
    <property type="match status" value="1"/>
</dbReference>
<reference evidence="4" key="1">
    <citation type="journal article" date="2019" name="Int. J. Syst. Evol. Microbiol.">
        <title>The Global Catalogue of Microorganisms (GCM) 10K type strain sequencing project: providing services to taxonomists for standard genome sequencing and annotation.</title>
        <authorList>
            <consortium name="The Broad Institute Genomics Platform"/>
            <consortium name="The Broad Institute Genome Sequencing Center for Infectious Disease"/>
            <person name="Wu L."/>
            <person name="Ma J."/>
        </authorList>
    </citation>
    <scope>NUCLEOTIDE SEQUENCE [LARGE SCALE GENOMIC DNA]</scope>
    <source>
        <strain evidence="4">JCM 17810</strain>
    </source>
</reference>
<sequence length="158" mass="17459">MSPTTDECLVCQEHSGEVRVPGGHLVADDAVVAFHLPPWPPPAHEVYLGYLMVTSRRHVPGFADLSDEESAAVGRWIARLSRALESLGAQRVYVMAVGHGVPHLHVHLLPRWPETPEEVSWLDVGTWRSARKGDAAAASCVTDQVWDRLQAEKNPREC</sequence>
<gene>
    <name evidence="3" type="ORF">GCM10023169_33460</name>
</gene>
<evidence type="ECO:0000256" key="1">
    <source>
        <dbReference type="PROSITE-ProRule" id="PRU00464"/>
    </source>
</evidence>
<dbReference type="PANTHER" id="PTHR46648">
    <property type="entry name" value="HIT FAMILY PROTEIN 1"/>
    <property type="match status" value="1"/>
</dbReference>
<dbReference type="InterPro" id="IPR011146">
    <property type="entry name" value="HIT-like"/>
</dbReference>
<dbReference type="Pfam" id="PF01230">
    <property type="entry name" value="HIT"/>
    <property type="match status" value="1"/>
</dbReference>
<dbReference type="PANTHER" id="PTHR46648:SF1">
    <property type="entry name" value="ADENOSINE 5'-MONOPHOSPHORAMIDASE HNT1"/>
    <property type="match status" value="1"/>
</dbReference>
<keyword evidence="4" id="KW-1185">Reference proteome</keyword>
<evidence type="ECO:0000313" key="4">
    <source>
        <dbReference type="Proteomes" id="UP001500622"/>
    </source>
</evidence>
<proteinExistence type="predicted"/>
<dbReference type="SUPFAM" id="SSF54197">
    <property type="entry name" value="HIT-like"/>
    <property type="match status" value="1"/>
</dbReference>
<dbReference type="RefSeq" id="WP_345217616.1">
    <property type="nucleotide sequence ID" value="NZ_BAABGN010000013.1"/>
</dbReference>
<evidence type="ECO:0000259" key="2">
    <source>
        <dbReference type="PROSITE" id="PS51084"/>
    </source>
</evidence>
<dbReference type="Gene3D" id="3.30.428.10">
    <property type="entry name" value="HIT-like"/>
    <property type="match status" value="1"/>
</dbReference>
<feature type="short sequence motif" description="Histidine triad motif" evidence="1">
    <location>
        <begin position="103"/>
        <end position="107"/>
    </location>
</feature>
<dbReference type="InterPro" id="IPR036265">
    <property type="entry name" value="HIT-like_sf"/>
</dbReference>
<dbReference type="InterPro" id="IPR001310">
    <property type="entry name" value="Histidine_triad_HIT"/>
</dbReference>
<dbReference type="Proteomes" id="UP001500622">
    <property type="component" value="Unassembled WGS sequence"/>
</dbReference>
<comment type="caution">
    <text evidence="3">The sequence shown here is derived from an EMBL/GenBank/DDBJ whole genome shotgun (WGS) entry which is preliminary data.</text>
</comment>
<accession>A0ABP8LIA3</accession>
<dbReference type="EMBL" id="BAABGN010000013">
    <property type="protein sequence ID" value="GAA4430257.1"/>
    <property type="molecule type" value="Genomic_DNA"/>
</dbReference>
<organism evidence="3 4">
    <name type="scientific">Georgenia halophila</name>
    <dbReference type="NCBI Taxonomy" id="620889"/>
    <lineage>
        <taxon>Bacteria</taxon>
        <taxon>Bacillati</taxon>
        <taxon>Actinomycetota</taxon>
        <taxon>Actinomycetes</taxon>
        <taxon>Micrococcales</taxon>
        <taxon>Bogoriellaceae</taxon>
        <taxon>Georgenia</taxon>
    </lineage>
</organism>
<name>A0ABP8LIA3_9MICO</name>
<feature type="domain" description="HIT" evidence="2">
    <location>
        <begin position="49"/>
        <end position="121"/>
    </location>
</feature>